<protein>
    <submittedName>
        <fullName evidence="2">DUF1080 domain-containing protein</fullName>
    </submittedName>
</protein>
<dbReference type="EMBL" id="JBHUOK010000030">
    <property type="protein sequence ID" value="MFD2790405.1"/>
    <property type="molecule type" value="Genomic_DNA"/>
</dbReference>
<organism evidence="2 3">
    <name type="scientific">Arenibacter antarcticus</name>
    <dbReference type="NCBI Taxonomy" id="2040469"/>
    <lineage>
        <taxon>Bacteria</taxon>
        <taxon>Pseudomonadati</taxon>
        <taxon>Bacteroidota</taxon>
        <taxon>Flavobacteriia</taxon>
        <taxon>Flavobacteriales</taxon>
        <taxon>Flavobacteriaceae</taxon>
        <taxon>Arenibacter</taxon>
    </lineage>
</organism>
<proteinExistence type="predicted"/>
<dbReference type="RefSeq" id="WP_251805584.1">
    <property type="nucleotide sequence ID" value="NZ_CP166679.1"/>
</dbReference>
<evidence type="ECO:0000313" key="3">
    <source>
        <dbReference type="Proteomes" id="UP001597532"/>
    </source>
</evidence>
<accession>A0ABW5VIW3</accession>
<keyword evidence="3" id="KW-1185">Reference proteome</keyword>
<dbReference type="Pfam" id="PF06439">
    <property type="entry name" value="3keto-disac_hyd"/>
    <property type="match status" value="1"/>
</dbReference>
<comment type="caution">
    <text evidence="2">The sequence shown here is derived from an EMBL/GenBank/DDBJ whole genome shotgun (WGS) entry which is preliminary data.</text>
</comment>
<dbReference type="Proteomes" id="UP001597532">
    <property type="component" value="Unassembled WGS sequence"/>
</dbReference>
<reference evidence="3" key="1">
    <citation type="journal article" date="2019" name="Int. J. Syst. Evol. Microbiol.">
        <title>The Global Catalogue of Microorganisms (GCM) 10K type strain sequencing project: providing services to taxonomists for standard genome sequencing and annotation.</title>
        <authorList>
            <consortium name="The Broad Institute Genomics Platform"/>
            <consortium name="The Broad Institute Genome Sequencing Center for Infectious Disease"/>
            <person name="Wu L."/>
            <person name="Ma J."/>
        </authorList>
    </citation>
    <scope>NUCLEOTIDE SEQUENCE [LARGE SCALE GENOMIC DNA]</scope>
    <source>
        <strain evidence="3">KCTC 52924</strain>
    </source>
</reference>
<dbReference type="InterPro" id="IPR010496">
    <property type="entry name" value="AL/BT2_dom"/>
</dbReference>
<evidence type="ECO:0000313" key="2">
    <source>
        <dbReference type="EMBL" id="MFD2790405.1"/>
    </source>
</evidence>
<sequence length="264" mass="29869">MKLKINYLIVCIFLVGLHGCKEKKEEKTTEVVASTVGQDDEFTPIFDGKSLDNWSGDPDYWRVENGTLVGEVTPTTLLKKNTFLIWEGGQPADFELKLEFRIAEAGNSGINYRSEKVDGIPFALRGYQADIDGKINYTGQNYEERKRTTLAYRGEKAVIKSQENPDAPDSIRGNIANNAWQSREVLESLGTSDELKTEIKSEDWNEMHLIIKGNRLQHYVNGILMSEVIDEDHINRALTGHLGVQVHVGPPMKVEYRNIRLKSL</sequence>
<name>A0ABW5VIW3_9FLAO</name>
<gene>
    <name evidence="2" type="ORF">ACFS1K_11570</name>
</gene>
<dbReference type="Gene3D" id="2.60.120.560">
    <property type="entry name" value="Exo-inulinase, domain 1"/>
    <property type="match status" value="1"/>
</dbReference>
<evidence type="ECO:0000259" key="1">
    <source>
        <dbReference type="Pfam" id="PF06439"/>
    </source>
</evidence>
<feature type="domain" description="3-keto-alpha-glucoside-1,2-lyase/3-keto-2-hydroxy-glucal hydratase" evidence="1">
    <location>
        <begin position="41"/>
        <end position="262"/>
    </location>
</feature>